<accession>A0A8K0P372</accession>
<dbReference type="Proteomes" id="UP000792457">
    <property type="component" value="Unassembled WGS sequence"/>
</dbReference>
<feature type="compositionally biased region" description="Basic and acidic residues" evidence="1">
    <location>
        <begin position="140"/>
        <end position="150"/>
    </location>
</feature>
<feature type="compositionally biased region" description="Acidic residues" evidence="1">
    <location>
        <begin position="123"/>
        <end position="132"/>
    </location>
</feature>
<dbReference type="PANTHER" id="PTHR21505">
    <property type="entry name" value="MADF DOMAIN-CONTAINING PROTEIN-RELATED"/>
    <property type="match status" value="1"/>
</dbReference>
<sequence length="269" mass="31462">MKREKENQCLEEFILLYESEPCLWKMKSPDYHDRLKKDAAYARLVEKWKEVEPSSTKLTILRKINNLRSSYRKELKKVKESMKSGSLVEEVYVPKLWYFKLLQFLDEQEMPQSSRSSLHSDDDISDHDEEETYNSATNAQHERLGFDEKNPSIQTPEIRLPTSQVLATPGISGSCQKPTARPFLPAIDTNTLRNEVLMSVKEHFKKPCKQEDRLDMFGKIIVMKLRDLDPNQRRYAEKFINDVLFEAEGGNLDATYAFVRQVPPQYQSF</sequence>
<name>A0A8K0P372_LADFU</name>
<dbReference type="Pfam" id="PF10545">
    <property type="entry name" value="MADF_DNA_bdg"/>
    <property type="match status" value="1"/>
</dbReference>
<dbReference type="InterPro" id="IPR006578">
    <property type="entry name" value="MADF-dom"/>
</dbReference>
<reference evidence="3" key="1">
    <citation type="submission" date="2013-04" db="EMBL/GenBank/DDBJ databases">
        <authorList>
            <person name="Qu J."/>
            <person name="Murali S.C."/>
            <person name="Bandaranaike D."/>
            <person name="Bellair M."/>
            <person name="Blankenburg K."/>
            <person name="Chao H."/>
            <person name="Dinh H."/>
            <person name="Doddapaneni H."/>
            <person name="Downs B."/>
            <person name="Dugan-Rocha S."/>
            <person name="Elkadiri S."/>
            <person name="Gnanaolivu R.D."/>
            <person name="Hernandez B."/>
            <person name="Javaid M."/>
            <person name="Jayaseelan J.C."/>
            <person name="Lee S."/>
            <person name="Li M."/>
            <person name="Ming W."/>
            <person name="Munidasa M."/>
            <person name="Muniz J."/>
            <person name="Nguyen L."/>
            <person name="Ongeri F."/>
            <person name="Osuji N."/>
            <person name="Pu L.-L."/>
            <person name="Puazo M."/>
            <person name="Qu C."/>
            <person name="Quiroz J."/>
            <person name="Raj R."/>
            <person name="Weissenberger G."/>
            <person name="Xin Y."/>
            <person name="Zou X."/>
            <person name="Han Y."/>
            <person name="Richards S."/>
            <person name="Worley K."/>
            <person name="Muzny D."/>
            <person name="Gibbs R."/>
        </authorList>
    </citation>
    <scope>NUCLEOTIDE SEQUENCE</scope>
    <source>
        <strain evidence="3">Sampled in the wild</strain>
    </source>
</reference>
<feature type="compositionally biased region" description="Polar residues" evidence="1">
    <location>
        <begin position="151"/>
        <end position="161"/>
    </location>
</feature>
<dbReference type="SMART" id="SM00595">
    <property type="entry name" value="MADF"/>
    <property type="match status" value="1"/>
</dbReference>
<gene>
    <name evidence="3" type="ORF">J437_LFUL012422</name>
</gene>
<protein>
    <recommendedName>
        <fullName evidence="2">MADF domain-containing protein</fullName>
    </recommendedName>
</protein>
<dbReference type="PANTHER" id="PTHR21505:SF8">
    <property type="entry name" value="DPT-YFP REPRESSOR BY OVEREXPRESSION, ISOFORM D-RELATED"/>
    <property type="match status" value="1"/>
</dbReference>
<organism evidence="3 4">
    <name type="scientific">Ladona fulva</name>
    <name type="common">Scarce chaser dragonfly</name>
    <name type="synonym">Libellula fulva</name>
    <dbReference type="NCBI Taxonomy" id="123851"/>
    <lineage>
        <taxon>Eukaryota</taxon>
        <taxon>Metazoa</taxon>
        <taxon>Ecdysozoa</taxon>
        <taxon>Arthropoda</taxon>
        <taxon>Hexapoda</taxon>
        <taxon>Insecta</taxon>
        <taxon>Pterygota</taxon>
        <taxon>Palaeoptera</taxon>
        <taxon>Odonata</taxon>
        <taxon>Epiprocta</taxon>
        <taxon>Anisoptera</taxon>
        <taxon>Libelluloidea</taxon>
        <taxon>Libellulidae</taxon>
        <taxon>Ladona</taxon>
    </lineage>
</organism>
<proteinExistence type="predicted"/>
<evidence type="ECO:0000256" key="1">
    <source>
        <dbReference type="SAM" id="MobiDB-lite"/>
    </source>
</evidence>
<comment type="caution">
    <text evidence="3">The sequence shown here is derived from an EMBL/GenBank/DDBJ whole genome shotgun (WGS) entry which is preliminary data.</text>
</comment>
<dbReference type="AlphaFoldDB" id="A0A8K0P372"/>
<evidence type="ECO:0000259" key="2">
    <source>
        <dbReference type="PROSITE" id="PS51029"/>
    </source>
</evidence>
<feature type="region of interest" description="Disordered" evidence="1">
    <location>
        <begin position="111"/>
        <end position="161"/>
    </location>
</feature>
<keyword evidence="4" id="KW-1185">Reference proteome</keyword>
<evidence type="ECO:0000313" key="3">
    <source>
        <dbReference type="EMBL" id="KAG8231412.1"/>
    </source>
</evidence>
<dbReference type="EMBL" id="KZ308555">
    <property type="protein sequence ID" value="KAG8231412.1"/>
    <property type="molecule type" value="Genomic_DNA"/>
</dbReference>
<dbReference type="OrthoDB" id="6776939at2759"/>
<evidence type="ECO:0000313" key="4">
    <source>
        <dbReference type="Proteomes" id="UP000792457"/>
    </source>
</evidence>
<reference evidence="3" key="2">
    <citation type="submission" date="2017-10" db="EMBL/GenBank/DDBJ databases">
        <title>Ladona fulva Genome sequencing and assembly.</title>
        <authorList>
            <person name="Murali S."/>
            <person name="Richards S."/>
            <person name="Bandaranaike D."/>
            <person name="Bellair M."/>
            <person name="Blankenburg K."/>
            <person name="Chao H."/>
            <person name="Dinh H."/>
            <person name="Doddapaneni H."/>
            <person name="Dugan-Rocha S."/>
            <person name="Elkadiri S."/>
            <person name="Gnanaolivu R."/>
            <person name="Hernandez B."/>
            <person name="Skinner E."/>
            <person name="Javaid M."/>
            <person name="Lee S."/>
            <person name="Li M."/>
            <person name="Ming W."/>
            <person name="Munidasa M."/>
            <person name="Muniz J."/>
            <person name="Nguyen L."/>
            <person name="Hughes D."/>
            <person name="Osuji N."/>
            <person name="Pu L.-L."/>
            <person name="Puazo M."/>
            <person name="Qu C."/>
            <person name="Quiroz J."/>
            <person name="Raj R."/>
            <person name="Weissenberger G."/>
            <person name="Xin Y."/>
            <person name="Zou X."/>
            <person name="Han Y."/>
            <person name="Worley K."/>
            <person name="Muzny D."/>
            <person name="Gibbs R."/>
        </authorList>
    </citation>
    <scope>NUCLEOTIDE SEQUENCE</scope>
    <source>
        <strain evidence="3">Sampled in the wild</strain>
    </source>
</reference>
<dbReference type="PROSITE" id="PS51029">
    <property type="entry name" value="MADF"/>
    <property type="match status" value="1"/>
</dbReference>
<feature type="domain" description="MADF" evidence="2">
    <location>
        <begin position="12"/>
        <end position="110"/>
    </location>
</feature>